<keyword evidence="3" id="KW-1185">Reference proteome</keyword>
<keyword evidence="1" id="KW-1133">Transmembrane helix</keyword>
<evidence type="ECO:0000313" key="3">
    <source>
        <dbReference type="Proteomes" id="UP000469159"/>
    </source>
</evidence>
<name>A0A6I4USQ3_9SPHN</name>
<accession>A0A6I4USQ3</accession>
<proteinExistence type="predicted"/>
<comment type="caution">
    <text evidence="2">The sequence shown here is derived from an EMBL/GenBank/DDBJ whole genome shotgun (WGS) entry which is preliminary data.</text>
</comment>
<dbReference type="AlphaFoldDB" id="A0A6I4USQ3"/>
<feature type="transmembrane region" description="Helical" evidence="1">
    <location>
        <begin position="6"/>
        <end position="27"/>
    </location>
</feature>
<protein>
    <submittedName>
        <fullName evidence="2">Uncharacterized protein</fullName>
    </submittedName>
</protein>
<keyword evidence="1" id="KW-0472">Membrane</keyword>
<evidence type="ECO:0000313" key="2">
    <source>
        <dbReference type="EMBL" id="MXP41960.1"/>
    </source>
</evidence>
<organism evidence="2 3">
    <name type="scientific">Croceibacterium soli</name>
    <dbReference type="NCBI Taxonomy" id="1739690"/>
    <lineage>
        <taxon>Bacteria</taxon>
        <taxon>Pseudomonadati</taxon>
        <taxon>Pseudomonadota</taxon>
        <taxon>Alphaproteobacteria</taxon>
        <taxon>Sphingomonadales</taxon>
        <taxon>Erythrobacteraceae</taxon>
        <taxon>Croceibacterium</taxon>
    </lineage>
</organism>
<gene>
    <name evidence="2" type="ORF">GRI75_09945</name>
</gene>
<sequence length="47" mass="5300">MEARLVIAYLLIAVLALGALLLTMYLVKKQKAHRKMIRGQGGYRKKA</sequence>
<dbReference type="Proteomes" id="UP000469159">
    <property type="component" value="Unassembled WGS sequence"/>
</dbReference>
<evidence type="ECO:0000256" key="1">
    <source>
        <dbReference type="SAM" id="Phobius"/>
    </source>
</evidence>
<keyword evidence="1" id="KW-0812">Transmembrane</keyword>
<dbReference type="RefSeq" id="WP_160746820.1">
    <property type="nucleotide sequence ID" value="NZ_WTYK01000005.1"/>
</dbReference>
<reference evidence="2 3" key="1">
    <citation type="submission" date="2019-12" db="EMBL/GenBank/DDBJ databases">
        <title>Genomic-based taxomic classification of the family Erythrobacteraceae.</title>
        <authorList>
            <person name="Xu L."/>
        </authorList>
    </citation>
    <scope>NUCLEOTIDE SEQUENCE [LARGE SCALE GENOMIC DNA]</scope>
    <source>
        <strain evidence="2 3">MCCC 1K02066</strain>
    </source>
</reference>
<dbReference type="EMBL" id="WTYK01000005">
    <property type="protein sequence ID" value="MXP41960.1"/>
    <property type="molecule type" value="Genomic_DNA"/>
</dbReference>